<dbReference type="GO" id="GO:0005886">
    <property type="term" value="C:plasma membrane"/>
    <property type="evidence" value="ECO:0007669"/>
    <property type="project" value="UniProtKB-SubCell"/>
</dbReference>
<dbReference type="Pfam" id="PF09976">
    <property type="entry name" value="TPR_21"/>
    <property type="match status" value="1"/>
</dbReference>
<evidence type="ECO:0000256" key="7">
    <source>
        <dbReference type="ARBA" id="ARBA00024197"/>
    </source>
</evidence>
<comment type="similarity">
    <text evidence="7">Belongs to the YfgM family.</text>
</comment>
<dbReference type="EMBL" id="UINC01183455">
    <property type="protein sequence ID" value="SVD94233.1"/>
    <property type="molecule type" value="Genomic_DNA"/>
</dbReference>
<organism evidence="10">
    <name type="scientific">marine metagenome</name>
    <dbReference type="NCBI Taxonomy" id="408172"/>
    <lineage>
        <taxon>unclassified sequences</taxon>
        <taxon>metagenomes</taxon>
        <taxon>ecological metagenomes</taxon>
    </lineage>
</organism>
<keyword evidence="2" id="KW-1003">Cell membrane</keyword>
<evidence type="ECO:0000256" key="8">
    <source>
        <dbReference type="ARBA" id="ARBA00024235"/>
    </source>
</evidence>
<sequence>MKNFINIADTEDEQVEQIKNWWKSNGKQIIAGAVIGLAGIWGWNSYSTYQDQQTLEARALYLNYASDSSNIGSYNKLTEDFASNLYTDQATLLMAKHLFYEGNYTEALNLIKPLTKHSNSMIASSAILRLASIYLQIGQHD</sequence>
<reference evidence="10" key="1">
    <citation type="submission" date="2018-05" db="EMBL/GenBank/DDBJ databases">
        <authorList>
            <person name="Lanie J.A."/>
            <person name="Ng W.-L."/>
            <person name="Kazmierczak K.M."/>
            <person name="Andrzejewski T.M."/>
            <person name="Davidsen T.M."/>
            <person name="Wayne K.J."/>
            <person name="Tettelin H."/>
            <person name="Glass J.I."/>
            <person name="Rusch D."/>
            <person name="Podicherti R."/>
            <person name="Tsui H.-C.T."/>
            <person name="Winkler M.E."/>
        </authorList>
    </citation>
    <scope>NUCLEOTIDE SEQUENCE</scope>
</reference>
<dbReference type="GO" id="GO:0044877">
    <property type="term" value="F:protein-containing complex binding"/>
    <property type="evidence" value="ECO:0007669"/>
    <property type="project" value="InterPro"/>
</dbReference>
<evidence type="ECO:0000256" key="1">
    <source>
        <dbReference type="ARBA" id="ARBA00004401"/>
    </source>
</evidence>
<keyword evidence="6" id="KW-0143">Chaperone</keyword>
<proteinExistence type="inferred from homology"/>
<protein>
    <recommendedName>
        <fullName evidence="8">Ancillary SecYEG translocon subunit</fullName>
    </recommendedName>
</protein>
<name>A0A382ZFP2_9ZZZZ</name>
<evidence type="ECO:0000256" key="2">
    <source>
        <dbReference type="ARBA" id="ARBA00022475"/>
    </source>
</evidence>
<dbReference type="PANTHER" id="PTHR38035:SF1">
    <property type="entry name" value="ANCILLARY SECYEG TRANSLOCON SUBUNIT"/>
    <property type="match status" value="1"/>
</dbReference>
<evidence type="ECO:0000256" key="5">
    <source>
        <dbReference type="ARBA" id="ARBA00023136"/>
    </source>
</evidence>
<evidence type="ECO:0000259" key="9">
    <source>
        <dbReference type="Pfam" id="PF09976"/>
    </source>
</evidence>
<comment type="subcellular location">
    <subcellularLocation>
        <location evidence="1">Cell membrane</location>
        <topology evidence="1">Single-pass type II membrane protein</topology>
    </subcellularLocation>
</comment>
<evidence type="ECO:0000256" key="4">
    <source>
        <dbReference type="ARBA" id="ARBA00022989"/>
    </source>
</evidence>
<dbReference type="PANTHER" id="PTHR38035">
    <property type="entry name" value="UPF0070 PROTEIN YFGM"/>
    <property type="match status" value="1"/>
</dbReference>
<dbReference type="AlphaFoldDB" id="A0A382ZFP2"/>
<evidence type="ECO:0000313" key="10">
    <source>
        <dbReference type="EMBL" id="SVD94233.1"/>
    </source>
</evidence>
<dbReference type="InterPro" id="IPR026039">
    <property type="entry name" value="YfgM"/>
</dbReference>
<keyword evidence="3" id="KW-0812">Transmembrane</keyword>
<evidence type="ECO:0000256" key="6">
    <source>
        <dbReference type="ARBA" id="ARBA00023186"/>
    </source>
</evidence>
<feature type="domain" description="Ancillary SecYEG translocon subunit/Cell division coordinator CpoB TPR" evidence="9">
    <location>
        <begin position="19"/>
        <end position="141"/>
    </location>
</feature>
<gene>
    <name evidence="10" type="ORF">METZ01_LOCUS447087</name>
</gene>
<evidence type="ECO:0000256" key="3">
    <source>
        <dbReference type="ARBA" id="ARBA00022692"/>
    </source>
</evidence>
<dbReference type="InterPro" id="IPR011990">
    <property type="entry name" value="TPR-like_helical_dom_sf"/>
</dbReference>
<feature type="non-terminal residue" evidence="10">
    <location>
        <position position="141"/>
    </location>
</feature>
<keyword evidence="5" id="KW-0472">Membrane</keyword>
<keyword evidence="4" id="KW-1133">Transmembrane helix</keyword>
<accession>A0A382ZFP2</accession>
<dbReference type="Gene3D" id="1.25.40.10">
    <property type="entry name" value="Tetratricopeptide repeat domain"/>
    <property type="match status" value="1"/>
</dbReference>
<dbReference type="InterPro" id="IPR018704">
    <property type="entry name" value="SecYEG/CpoB_TPR"/>
</dbReference>